<reference evidence="4" key="1">
    <citation type="submission" date="2020-11" db="EMBL/GenBank/DDBJ databases">
        <authorList>
            <person name="Tran Van P."/>
        </authorList>
    </citation>
    <scope>NUCLEOTIDE SEQUENCE</scope>
</reference>
<sequence>MISNKKVPTHNEKFYHSSSLMHRFTTKNSREVHNIEECARRYIITGRPLPEMCDHNAAVAKDMGRNQISLLWSIVKTLYSTNYKSGEFGQQTPSGTASREDPGTLQEPLGAPAGDGDQCSLIGGGGDTPGAASAGEDDTETDETPEQHFNNGRLNLGGHFPSSGFVGPQGDFFFGDGELDPMGVEFDNCSDNILGLNISNMPLEIDNMDWTLPTEAFPLRHEIQDRSPPPEQFPNHGSPDLNEQGNTSLTLFPNHDSRSQQTSSPTMALDLNKQDNTSLTLFLNHGSRPQQTRTQTYAQFEEDNPEEVEVDLAAAKMPSLFPSTSSNSNTSTTKICLQAVVEDQPSSLLCVTSLPRLNSWDPTAVMVDMLKHHSSLGDVQTSACVLLVMGDRRRTLTTLDEAVQEHWLLAYIDILFRLQLWDVTTKVIQLAWIPMVCQLNQQSTTVYTGCSRCNKPLLRSGWICDRCHTSECAACSVCHKVVRGISKLLSSAELCNRGCPFAPLIPSCWAILEDLSRCYEEDCCLASDL</sequence>
<dbReference type="GO" id="GO:0034198">
    <property type="term" value="P:cellular response to amino acid starvation"/>
    <property type="evidence" value="ECO:0007669"/>
    <property type="project" value="TreeGrafter"/>
</dbReference>
<evidence type="ECO:0000256" key="3">
    <source>
        <dbReference type="SAM" id="MobiDB-lite"/>
    </source>
</evidence>
<keyword evidence="2" id="KW-0677">Repeat</keyword>
<feature type="compositionally biased region" description="Polar residues" evidence="3">
    <location>
        <begin position="85"/>
        <end position="97"/>
    </location>
</feature>
<organism evidence="4">
    <name type="scientific">Timema genevievae</name>
    <name type="common">Walking stick</name>
    <dbReference type="NCBI Taxonomy" id="629358"/>
    <lineage>
        <taxon>Eukaryota</taxon>
        <taxon>Metazoa</taxon>
        <taxon>Ecdysozoa</taxon>
        <taxon>Arthropoda</taxon>
        <taxon>Hexapoda</taxon>
        <taxon>Insecta</taxon>
        <taxon>Pterygota</taxon>
        <taxon>Neoptera</taxon>
        <taxon>Polyneoptera</taxon>
        <taxon>Phasmatodea</taxon>
        <taxon>Timematodea</taxon>
        <taxon>Timematoidea</taxon>
        <taxon>Timematidae</taxon>
        <taxon>Timema</taxon>
    </lineage>
</organism>
<name>A0A7R9JWR4_TIMGE</name>
<feature type="compositionally biased region" description="Polar residues" evidence="3">
    <location>
        <begin position="241"/>
        <end position="251"/>
    </location>
</feature>
<dbReference type="GO" id="GO:0061700">
    <property type="term" value="C:GATOR2 complex"/>
    <property type="evidence" value="ECO:0007669"/>
    <property type="project" value="TreeGrafter"/>
</dbReference>
<dbReference type="EMBL" id="OE840705">
    <property type="protein sequence ID" value="CAD7592139.1"/>
    <property type="molecule type" value="Genomic_DNA"/>
</dbReference>
<accession>A0A7R9JWR4</accession>
<feature type="region of interest" description="Disordered" evidence="3">
    <location>
        <begin position="224"/>
        <end position="264"/>
    </location>
</feature>
<dbReference type="PANTHER" id="PTHR46200">
    <property type="entry name" value="GATOR COMPLEX PROTEIN WDR24"/>
    <property type="match status" value="1"/>
</dbReference>
<dbReference type="GO" id="GO:1904263">
    <property type="term" value="P:positive regulation of TORC1 signaling"/>
    <property type="evidence" value="ECO:0007669"/>
    <property type="project" value="TreeGrafter"/>
</dbReference>
<evidence type="ECO:0000256" key="2">
    <source>
        <dbReference type="ARBA" id="ARBA00022737"/>
    </source>
</evidence>
<feature type="region of interest" description="Disordered" evidence="3">
    <location>
        <begin position="85"/>
        <end position="149"/>
    </location>
</feature>
<evidence type="ECO:0000313" key="4">
    <source>
        <dbReference type="EMBL" id="CAD7592139.1"/>
    </source>
</evidence>
<feature type="compositionally biased region" description="Acidic residues" evidence="3">
    <location>
        <begin position="135"/>
        <end position="144"/>
    </location>
</feature>
<evidence type="ECO:0000256" key="1">
    <source>
        <dbReference type="ARBA" id="ARBA00022574"/>
    </source>
</evidence>
<gene>
    <name evidence="4" type="ORF">TGEB3V08_LOCUS4807</name>
</gene>
<dbReference type="InterPro" id="IPR037590">
    <property type="entry name" value="WDR24"/>
</dbReference>
<dbReference type="GO" id="GO:0016239">
    <property type="term" value="P:positive regulation of macroautophagy"/>
    <property type="evidence" value="ECO:0007669"/>
    <property type="project" value="TreeGrafter"/>
</dbReference>
<protein>
    <submittedName>
        <fullName evidence="4">Uncharacterized protein</fullName>
    </submittedName>
</protein>
<proteinExistence type="predicted"/>
<keyword evidence="1" id="KW-0853">WD repeat</keyword>
<dbReference type="AlphaFoldDB" id="A0A7R9JWR4"/>
<dbReference type="GO" id="GO:0005829">
    <property type="term" value="C:cytosol"/>
    <property type="evidence" value="ECO:0007669"/>
    <property type="project" value="TreeGrafter"/>
</dbReference>
<dbReference type="PANTHER" id="PTHR46200:SF1">
    <property type="entry name" value="GATOR COMPLEX PROTEIN WDR24"/>
    <property type="match status" value="1"/>
</dbReference>
<dbReference type="GO" id="GO:0005774">
    <property type="term" value="C:vacuolar membrane"/>
    <property type="evidence" value="ECO:0007669"/>
    <property type="project" value="TreeGrafter"/>
</dbReference>